<keyword evidence="2" id="KW-0964">Secreted</keyword>
<dbReference type="PRINTS" id="PR00313">
    <property type="entry name" value="CABNDNGRPT"/>
</dbReference>
<dbReference type="PANTHER" id="PTHR38340:SF1">
    <property type="entry name" value="S-LAYER PROTEIN"/>
    <property type="match status" value="1"/>
</dbReference>
<evidence type="ECO:0008006" key="5">
    <source>
        <dbReference type="Google" id="ProtNLM"/>
    </source>
</evidence>
<keyword evidence="4" id="KW-1185">Reference proteome</keyword>
<dbReference type="InterPro" id="IPR011049">
    <property type="entry name" value="Serralysin-like_metalloprot_C"/>
</dbReference>
<dbReference type="GO" id="GO:0005509">
    <property type="term" value="F:calcium ion binding"/>
    <property type="evidence" value="ECO:0007669"/>
    <property type="project" value="InterPro"/>
</dbReference>
<dbReference type="InterPro" id="IPR050557">
    <property type="entry name" value="RTX_toxin/Mannuronan_C5-epim"/>
</dbReference>
<comment type="caution">
    <text evidence="3">The sequence shown here is derived from an EMBL/GenBank/DDBJ whole genome shotgun (WGS) entry which is preliminary data.</text>
</comment>
<dbReference type="AlphaFoldDB" id="A0A8B2NSE7"/>
<dbReference type="Pfam" id="PF00353">
    <property type="entry name" value="HemolysinCabind"/>
    <property type="match status" value="2"/>
</dbReference>
<dbReference type="InterPro" id="IPR018511">
    <property type="entry name" value="Hemolysin-typ_Ca-bd_CS"/>
</dbReference>
<comment type="subcellular location">
    <subcellularLocation>
        <location evidence="1">Secreted</location>
    </subcellularLocation>
</comment>
<protein>
    <recommendedName>
        <fullName evidence="5">Hemolysin-type calcium-binding repeat-containing protein</fullName>
    </recommendedName>
</protein>
<dbReference type="PANTHER" id="PTHR38340">
    <property type="entry name" value="S-LAYER PROTEIN"/>
    <property type="match status" value="1"/>
</dbReference>
<accession>A0A8B2NSE7</accession>
<evidence type="ECO:0000256" key="1">
    <source>
        <dbReference type="ARBA" id="ARBA00004613"/>
    </source>
</evidence>
<evidence type="ECO:0000313" key="3">
    <source>
        <dbReference type="EMBL" id="RAI00989.1"/>
    </source>
</evidence>
<evidence type="ECO:0000313" key="4">
    <source>
        <dbReference type="Proteomes" id="UP000249590"/>
    </source>
</evidence>
<dbReference type="InterPro" id="IPR001343">
    <property type="entry name" value="Hemolysn_Ca-bd"/>
</dbReference>
<dbReference type="GO" id="GO:0005576">
    <property type="term" value="C:extracellular region"/>
    <property type="evidence" value="ECO:0007669"/>
    <property type="project" value="UniProtKB-SubCell"/>
</dbReference>
<dbReference type="PROSITE" id="PS00330">
    <property type="entry name" value="HEMOLYSIN_CALCIUM"/>
    <property type="match status" value="2"/>
</dbReference>
<organism evidence="3 4">
    <name type="scientific">Acuticoccus sediminis</name>
    <dbReference type="NCBI Taxonomy" id="2184697"/>
    <lineage>
        <taxon>Bacteria</taxon>
        <taxon>Pseudomonadati</taxon>
        <taxon>Pseudomonadota</taxon>
        <taxon>Alphaproteobacteria</taxon>
        <taxon>Hyphomicrobiales</taxon>
        <taxon>Amorphaceae</taxon>
        <taxon>Acuticoccus</taxon>
    </lineage>
</organism>
<name>A0A8B2NSE7_9HYPH</name>
<reference evidence="3 4" key="1">
    <citation type="submission" date="2018-05" db="EMBL/GenBank/DDBJ databases">
        <title>Acuticoccus sediminis sp. nov., isolated from deep-sea sediment of Indian Ocean.</title>
        <authorList>
            <person name="Liu X."/>
            <person name="Lai Q."/>
            <person name="Du Y."/>
            <person name="Sun F."/>
            <person name="Zhang X."/>
            <person name="Wang S."/>
            <person name="Shao Z."/>
        </authorList>
    </citation>
    <scope>NUCLEOTIDE SEQUENCE [LARGE SCALE GENOMIC DNA]</scope>
    <source>
        <strain evidence="3 4">PTG4-2</strain>
    </source>
</reference>
<dbReference type="EMBL" id="QHHQ01000003">
    <property type="protein sequence ID" value="RAI00989.1"/>
    <property type="molecule type" value="Genomic_DNA"/>
</dbReference>
<sequence length="301" mass="32131">MRTLRSLQNIIADAMTAGTKYSWQGCSMLNGLLVKLESFYPNLQTVATAAEFATVGNQVEFIRADQPGPLEVIDSTFDLYGSRVDYTITEDTVRGFGSVSGASGFNGPVFTFPDFASPAGLSLNDVTIIGASTLGVADEDVTVSKSQLFINLEGLPFDEGDTLFLRLGFNISGGRRADHISGDLGNDRLFGLAGKDHLFGDVGEDVLLGGDGRDTLDGGRGNDRLFGEAGADVFVLSDQGVDRALDFNPDEDRVRVESGADGFGDLDLFQRPNGVAVADGNSRMFLAGVTVDEVDAHWFIF</sequence>
<evidence type="ECO:0000256" key="2">
    <source>
        <dbReference type="ARBA" id="ARBA00022525"/>
    </source>
</evidence>
<dbReference type="SUPFAM" id="SSF51120">
    <property type="entry name" value="beta-Roll"/>
    <property type="match status" value="1"/>
</dbReference>
<dbReference type="Gene3D" id="2.150.10.10">
    <property type="entry name" value="Serralysin-like metalloprotease, C-terminal"/>
    <property type="match status" value="1"/>
</dbReference>
<dbReference type="Proteomes" id="UP000249590">
    <property type="component" value="Unassembled WGS sequence"/>
</dbReference>
<gene>
    <name evidence="3" type="ORF">DLJ53_17335</name>
</gene>
<proteinExistence type="predicted"/>